<accession>A0A2G8K1H3</accession>
<evidence type="ECO:0000313" key="6">
    <source>
        <dbReference type="EMBL" id="PIK41830.1"/>
    </source>
</evidence>
<keyword evidence="1" id="KW-0175">Coiled coil</keyword>
<feature type="chain" id="PRO_5013634440" evidence="2">
    <location>
        <begin position="25"/>
        <end position="821"/>
    </location>
</feature>
<dbReference type="InterPro" id="IPR021717">
    <property type="entry name" value="Nucleoporin_Nup160"/>
</dbReference>
<evidence type="ECO:0000259" key="4">
    <source>
        <dbReference type="Pfam" id="PF23347"/>
    </source>
</evidence>
<dbReference type="GO" id="GO:0017056">
    <property type="term" value="F:structural constituent of nuclear pore"/>
    <property type="evidence" value="ECO:0007669"/>
    <property type="project" value="TreeGrafter"/>
</dbReference>
<dbReference type="PANTHER" id="PTHR21286">
    <property type="entry name" value="NUCLEAR PORE COMPLEX PROTEIN NUP160"/>
    <property type="match status" value="1"/>
</dbReference>
<evidence type="ECO:0000259" key="3">
    <source>
        <dbReference type="Pfam" id="PF23345"/>
    </source>
</evidence>
<dbReference type="STRING" id="307972.A0A2G8K1H3"/>
<feature type="domain" description="NUP160 helical" evidence="3">
    <location>
        <begin position="107"/>
        <end position="280"/>
    </location>
</feature>
<evidence type="ECO:0000256" key="1">
    <source>
        <dbReference type="SAM" id="Coils"/>
    </source>
</evidence>
<comment type="caution">
    <text evidence="6">The sequence shown here is derived from an EMBL/GenBank/DDBJ whole genome shotgun (WGS) entry which is preliminary data.</text>
</comment>
<organism evidence="6 7">
    <name type="scientific">Stichopus japonicus</name>
    <name type="common">Sea cucumber</name>
    <dbReference type="NCBI Taxonomy" id="307972"/>
    <lineage>
        <taxon>Eukaryota</taxon>
        <taxon>Metazoa</taxon>
        <taxon>Echinodermata</taxon>
        <taxon>Eleutherozoa</taxon>
        <taxon>Echinozoa</taxon>
        <taxon>Holothuroidea</taxon>
        <taxon>Aspidochirotacea</taxon>
        <taxon>Aspidochirotida</taxon>
        <taxon>Stichopodidae</taxon>
        <taxon>Apostichopus</taxon>
    </lineage>
</organism>
<feature type="domain" description="NUP160 C-terminal TPR" evidence="4">
    <location>
        <begin position="560"/>
        <end position="816"/>
    </location>
</feature>
<keyword evidence="2" id="KW-0732">Signal</keyword>
<proteinExistence type="predicted"/>
<dbReference type="EMBL" id="MRZV01000985">
    <property type="protein sequence ID" value="PIK41830.1"/>
    <property type="molecule type" value="Genomic_DNA"/>
</dbReference>
<dbReference type="InterPro" id="IPR056536">
    <property type="entry name" value="TPR_NUP160_C"/>
</dbReference>
<feature type="domain" description="NUP160 middle TPR" evidence="5">
    <location>
        <begin position="341"/>
        <end position="509"/>
    </location>
</feature>
<sequence>MSSNSCVLLLLLLDLDINRMPSHSCELLLLLVDPDMNQMPSNSCELLLLLLDPDMNRMPSNSCELLTLLLDLDINRMPSHSCELLLLLVDPDSKRMSSNSCMLFPDVSELVLLLENLHKPSRALKTVFEMLDLAEGKPDGLLPSDDFIYSSEPDMRLFGDISTRMLAAGFSSLVASRFHFLVDLLLLESIMDKLAMRPSSDKKLQSALEETLIPETAKLMQAYLSLHRFSQWEATTIQSGSIESSIRQMAALEISEFNYEESGVGANPGDANNLTLVELFIAGSGGVYMRAILGQGGGQLREWNSLSYHAIITLAKLMWPISASFIFPEFLMNKCQYTNVEVIRLLEQFSIPDLVIEYSQSALSFAVQGDKNIPTLWTKIFKHELELGHQDKAYAAITANPDPEIRRDCLRQFVVVLCERGQSKDLVELPYIDLHDEMVAILEERARSVDLTRNSYYDLLYSFHIHRGNYRKAASAMYEHASRLAVELPGINSLQQQCNCYLATLNTLRIVDPKYQWIVKPIAVLVEAKAEDLAGASPKRDYDGDLRNMPVTRREVQVLELADIENEYLLVSARWKLANFDSEFDFISATAMTVDETVASLVRAGLFDCAIEVCQSFKLKLTPVFESLASKCVRVSRSGANSKTWRWLSANTPAKLHCSKESSPADLAWDLLKVYLTRHQRPGDSAYYKVVTSKLLSLGFSLPQWLIKSLKQSDYPVLLRLYISYDKLEEAALLAIELIQAVRGELGDGYQDFGLKAPLRSTEPSVWLPYSSLDHILLALQHTKDPGLLKIYQRLNRKMQEYQEEARRVSEEMVEIAIRRQ</sequence>
<feature type="signal peptide" evidence="2">
    <location>
        <begin position="1"/>
        <end position="24"/>
    </location>
</feature>
<protein>
    <submittedName>
        <fullName evidence="6">Putative nuclear pore complex protein</fullName>
    </submittedName>
</protein>
<dbReference type="InterPro" id="IPR056547">
    <property type="entry name" value="NUP160_helical"/>
</dbReference>
<dbReference type="Pfam" id="PF23345">
    <property type="entry name" value="NUP160_helical"/>
    <property type="match status" value="1"/>
</dbReference>
<evidence type="ECO:0000256" key="2">
    <source>
        <dbReference type="SAM" id="SignalP"/>
    </source>
</evidence>
<keyword evidence="7" id="KW-1185">Reference proteome</keyword>
<dbReference type="OrthoDB" id="67716at2759"/>
<gene>
    <name evidence="6" type="ORF">BSL78_21311</name>
</gene>
<dbReference type="InterPro" id="IPR056535">
    <property type="entry name" value="TPR_NUP160_M"/>
</dbReference>
<dbReference type="Pfam" id="PF23347">
    <property type="entry name" value="TPR_Nup160_C"/>
    <property type="match status" value="1"/>
</dbReference>
<feature type="coiled-coil region" evidence="1">
    <location>
        <begin position="792"/>
        <end position="819"/>
    </location>
</feature>
<dbReference type="PANTHER" id="PTHR21286:SF0">
    <property type="entry name" value="NUCLEAR PORE COMPLEX PROTEIN NUP160"/>
    <property type="match status" value="1"/>
</dbReference>
<dbReference type="GO" id="GO:0005643">
    <property type="term" value="C:nuclear pore"/>
    <property type="evidence" value="ECO:0007669"/>
    <property type="project" value="UniProtKB-ARBA"/>
</dbReference>
<reference evidence="6 7" key="1">
    <citation type="journal article" date="2017" name="PLoS Biol.">
        <title>The sea cucumber genome provides insights into morphological evolution and visceral regeneration.</title>
        <authorList>
            <person name="Zhang X."/>
            <person name="Sun L."/>
            <person name="Yuan J."/>
            <person name="Sun Y."/>
            <person name="Gao Y."/>
            <person name="Zhang L."/>
            <person name="Li S."/>
            <person name="Dai H."/>
            <person name="Hamel J.F."/>
            <person name="Liu C."/>
            <person name="Yu Y."/>
            <person name="Liu S."/>
            <person name="Lin W."/>
            <person name="Guo K."/>
            <person name="Jin S."/>
            <person name="Xu P."/>
            <person name="Storey K.B."/>
            <person name="Huan P."/>
            <person name="Zhang T."/>
            <person name="Zhou Y."/>
            <person name="Zhang J."/>
            <person name="Lin C."/>
            <person name="Li X."/>
            <person name="Xing L."/>
            <person name="Huo D."/>
            <person name="Sun M."/>
            <person name="Wang L."/>
            <person name="Mercier A."/>
            <person name="Li F."/>
            <person name="Yang H."/>
            <person name="Xiang J."/>
        </authorList>
    </citation>
    <scope>NUCLEOTIDE SEQUENCE [LARGE SCALE GENOMIC DNA]</scope>
    <source>
        <strain evidence="6">Shaxun</strain>
        <tissue evidence="6">Muscle</tissue>
    </source>
</reference>
<dbReference type="Proteomes" id="UP000230750">
    <property type="component" value="Unassembled WGS sequence"/>
</dbReference>
<evidence type="ECO:0000313" key="7">
    <source>
        <dbReference type="Proteomes" id="UP000230750"/>
    </source>
</evidence>
<name>A0A2G8K1H3_STIJA</name>
<evidence type="ECO:0000259" key="5">
    <source>
        <dbReference type="Pfam" id="PF23354"/>
    </source>
</evidence>
<dbReference type="Pfam" id="PF23354">
    <property type="entry name" value="TPR_NUP160_120_M"/>
    <property type="match status" value="1"/>
</dbReference>
<dbReference type="AlphaFoldDB" id="A0A2G8K1H3"/>